<dbReference type="GO" id="GO:0008482">
    <property type="term" value="F:sulfite oxidase activity"/>
    <property type="evidence" value="ECO:0007669"/>
    <property type="project" value="TreeGrafter"/>
</dbReference>
<dbReference type="GO" id="GO:0043546">
    <property type="term" value="F:molybdopterin cofactor binding"/>
    <property type="evidence" value="ECO:0007669"/>
    <property type="project" value="TreeGrafter"/>
</dbReference>
<keyword evidence="5" id="KW-0812">Transmembrane</keyword>
<keyword evidence="4" id="KW-0560">Oxidoreductase</keyword>
<feature type="transmembrane region" description="Helical" evidence="5">
    <location>
        <begin position="77"/>
        <end position="96"/>
    </location>
</feature>
<dbReference type="SUPFAM" id="SSF56524">
    <property type="entry name" value="Oxidoreductase molybdopterin-binding domain"/>
    <property type="match status" value="1"/>
</dbReference>
<evidence type="ECO:0000313" key="9">
    <source>
        <dbReference type="Proteomes" id="UP000239494"/>
    </source>
</evidence>
<dbReference type="GO" id="GO:0006790">
    <property type="term" value="P:sulfur compound metabolic process"/>
    <property type="evidence" value="ECO:0007669"/>
    <property type="project" value="TreeGrafter"/>
</dbReference>
<dbReference type="Proteomes" id="UP000239494">
    <property type="component" value="Unassembled WGS sequence"/>
</dbReference>
<dbReference type="InterPro" id="IPR036374">
    <property type="entry name" value="OxRdtase_Mopterin-bd_sf"/>
</dbReference>
<dbReference type="PANTHER" id="PTHR19372">
    <property type="entry name" value="SULFITE REDUCTASE"/>
    <property type="match status" value="1"/>
</dbReference>
<dbReference type="EMBL" id="PVTF01000003">
    <property type="protein sequence ID" value="PRY43411.1"/>
    <property type="molecule type" value="Genomic_DNA"/>
</dbReference>
<feature type="transmembrane region" description="Helical" evidence="5">
    <location>
        <begin position="168"/>
        <end position="189"/>
    </location>
</feature>
<comment type="cofactor">
    <cofactor evidence="1">
        <name>Mo-molybdopterin</name>
        <dbReference type="ChEBI" id="CHEBI:71302"/>
    </cofactor>
</comment>
<feature type="transmembrane region" description="Helical" evidence="5">
    <location>
        <begin position="14"/>
        <end position="38"/>
    </location>
</feature>
<feature type="transmembrane region" description="Helical" evidence="5">
    <location>
        <begin position="128"/>
        <end position="148"/>
    </location>
</feature>
<dbReference type="InterPro" id="IPR008335">
    <property type="entry name" value="Mopterin_OxRdtase_euk"/>
</dbReference>
<name>A0A2T0TCN3_9PSEU</name>
<dbReference type="GO" id="GO:0030151">
    <property type="term" value="F:molybdenum ion binding"/>
    <property type="evidence" value="ECO:0007669"/>
    <property type="project" value="InterPro"/>
</dbReference>
<dbReference type="RefSeq" id="WP_106186996.1">
    <property type="nucleotide sequence ID" value="NZ_PVTF01000003.1"/>
</dbReference>
<keyword evidence="2" id="KW-0500">Molybdenum</keyword>
<keyword evidence="5" id="KW-1133">Transmembrane helix</keyword>
<evidence type="ECO:0000256" key="5">
    <source>
        <dbReference type="SAM" id="Phobius"/>
    </source>
</evidence>
<evidence type="ECO:0000259" key="7">
    <source>
        <dbReference type="Pfam" id="PF03404"/>
    </source>
</evidence>
<dbReference type="Pfam" id="PF00174">
    <property type="entry name" value="Oxidored_molyb"/>
    <property type="match status" value="1"/>
</dbReference>
<keyword evidence="5" id="KW-0472">Membrane</keyword>
<dbReference type="PANTHER" id="PTHR19372:SF7">
    <property type="entry name" value="SULFITE OXIDASE, MITOCHONDRIAL"/>
    <property type="match status" value="1"/>
</dbReference>
<dbReference type="InterPro" id="IPR000572">
    <property type="entry name" value="OxRdtase_Mopterin-bd_dom"/>
</dbReference>
<evidence type="ECO:0000256" key="3">
    <source>
        <dbReference type="ARBA" id="ARBA00022723"/>
    </source>
</evidence>
<feature type="transmembrane region" description="Helical" evidence="5">
    <location>
        <begin position="103"/>
        <end position="122"/>
    </location>
</feature>
<evidence type="ECO:0000256" key="2">
    <source>
        <dbReference type="ARBA" id="ARBA00022505"/>
    </source>
</evidence>
<gene>
    <name evidence="8" type="ORF">CLV43_103154</name>
</gene>
<dbReference type="InterPro" id="IPR005066">
    <property type="entry name" value="MoCF_OxRdtse_dimer"/>
</dbReference>
<dbReference type="OrthoDB" id="9795587at2"/>
<proteinExistence type="predicted"/>
<sequence>MDPSAQSAPKPPRLAAPVAALIGVLAVAIALAAGHLVAGFVGPSASPFLAVGNTAIDLTPLQLKDFAVRTFGTYDKLVLLGGMGLVLLGAAVVAGLLSRRSPLPGSIMAGALGLLGVAAVLARPDSGQLSVLAPIASLVAGIAVFRWLHSRALVRRGDASPEGRRTFLVALGATAVGAGVAGVLGQVLGNRIDVEGSRSAIGEIKPTTPAAPIPAGADFANQGTPSFITPNADFYRVDTALSVPRLRAEDWKLRIHGMVDREMTLSYDDLRSRDLVERTITMTCVSNEVGGPYVSTSNFTGVLLRDVLMEAGVKSGADQLFGTSSDGWTAGSPVDVVMEAERGALLALGMNGEPLPVEHGFPVRMVVPGLYGYISATKWLVDLELTTFDAKQSYWIDRGWGRLGPIKTMSRIDSPKGLSRVRSSGKTTVSGVAWAQPTGIAKVEVRTDGGPWQDATLAADVGNSTWRMWKVELDLAAGGHTVECRATDKSGFVQPQARVAPIPDGATGWHSAFFTVEK</sequence>
<evidence type="ECO:0000313" key="8">
    <source>
        <dbReference type="EMBL" id="PRY43411.1"/>
    </source>
</evidence>
<organism evidence="8 9">
    <name type="scientific">Umezawaea tangerina</name>
    <dbReference type="NCBI Taxonomy" id="84725"/>
    <lineage>
        <taxon>Bacteria</taxon>
        <taxon>Bacillati</taxon>
        <taxon>Actinomycetota</taxon>
        <taxon>Actinomycetes</taxon>
        <taxon>Pseudonocardiales</taxon>
        <taxon>Pseudonocardiaceae</taxon>
        <taxon>Umezawaea</taxon>
    </lineage>
</organism>
<accession>A0A2T0TCN3</accession>
<dbReference type="InterPro" id="IPR014756">
    <property type="entry name" value="Ig_E-set"/>
</dbReference>
<dbReference type="SUPFAM" id="SSF81296">
    <property type="entry name" value="E set domains"/>
    <property type="match status" value="1"/>
</dbReference>
<dbReference type="Gene3D" id="2.60.40.650">
    <property type="match status" value="1"/>
</dbReference>
<dbReference type="PRINTS" id="PR00407">
    <property type="entry name" value="EUMOPTERIN"/>
</dbReference>
<evidence type="ECO:0000259" key="6">
    <source>
        <dbReference type="Pfam" id="PF00174"/>
    </source>
</evidence>
<feature type="domain" description="Moybdenum cofactor oxidoreductase dimerisation" evidence="7">
    <location>
        <begin position="411"/>
        <end position="499"/>
    </location>
</feature>
<keyword evidence="9" id="KW-1185">Reference proteome</keyword>
<keyword evidence="3" id="KW-0479">Metal-binding</keyword>
<protein>
    <submittedName>
        <fullName evidence="8">DMSO/TMAO reductase YedYZ molybdopterin-dependent catalytic subunit</fullName>
    </submittedName>
</protein>
<feature type="domain" description="Oxidoreductase molybdopterin-binding" evidence="6">
    <location>
        <begin position="241"/>
        <end position="395"/>
    </location>
</feature>
<comment type="caution">
    <text evidence="8">The sequence shown here is derived from an EMBL/GenBank/DDBJ whole genome shotgun (WGS) entry which is preliminary data.</text>
</comment>
<reference evidence="8 9" key="1">
    <citation type="submission" date="2018-03" db="EMBL/GenBank/DDBJ databases">
        <title>Genomic Encyclopedia of Archaeal and Bacterial Type Strains, Phase II (KMG-II): from individual species to whole genera.</title>
        <authorList>
            <person name="Goeker M."/>
        </authorList>
    </citation>
    <scope>NUCLEOTIDE SEQUENCE [LARGE SCALE GENOMIC DNA]</scope>
    <source>
        <strain evidence="8 9">DSM 44720</strain>
    </source>
</reference>
<evidence type="ECO:0000256" key="1">
    <source>
        <dbReference type="ARBA" id="ARBA00001924"/>
    </source>
</evidence>
<dbReference type="Pfam" id="PF03404">
    <property type="entry name" value="Mo-co_dimer"/>
    <property type="match status" value="1"/>
</dbReference>
<dbReference type="GO" id="GO:0020037">
    <property type="term" value="F:heme binding"/>
    <property type="evidence" value="ECO:0007669"/>
    <property type="project" value="TreeGrafter"/>
</dbReference>
<dbReference type="AlphaFoldDB" id="A0A2T0TCN3"/>
<dbReference type="Gene3D" id="3.90.420.10">
    <property type="entry name" value="Oxidoreductase, molybdopterin-binding domain"/>
    <property type="match status" value="1"/>
</dbReference>
<evidence type="ECO:0000256" key="4">
    <source>
        <dbReference type="ARBA" id="ARBA00023002"/>
    </source>
</evidence>